<evidence type="ECO:0000313" key="10">
    <source>
        <dbReference type="EMBL" id="KAJ0978274.1"/>
    </source>
</evidence>
<dbReference type="InterPro" id="IPR057444">
    <property type="entry name" value="Znf-CCCH_AtC3H23-like"/>
</dbReference>
<evidence type="ECO:0000256" key="7">
    <source>
        <dbReference type="PROSITE-ProRule" id="PRU00723"/>
    </source>
</evidence>
<dbReference type="PROSITE" id="PS50297">
    <property type="entry name" value="ANK_REP_REGION"/>
    <property type="match status" value="1"/>
</dbReference>
<feature type="region of interest" description="Disordered" evidence="8">
    <location>
        <begin position="1"/>
        <end position="23"/>
    </location>
</feature>
<keyword evidence="5" id="KW-0238">DNA-binding</keyword>
<dbReference type="Proteomes" id="UP001085076">
    <property type="component" value="Miscellaneous, Linkage group lg03"/>
</dbReference>
<evidence type="ECO:0000256" key="2">
    <source>
        <dbReference type="ARBA" id="ARBA00022737"/>
    </source>
</evidence>
<dbReference type="PANTHER" id="PTHR14493:SF87">
    <property type="entry name" value="ZINC FINGER CCCH DOMAIN-CONTAINING PROTEIN 66"/>
    <property type="match status" value="1"/>
</dbReference>
<dbReference type="Pfam" id="PF18044">
    <property type="entry name" value="zf-CCCH_4"/>
    <property type="match status" value="1"/>
</dbReference>
<dbReference type="InterPro" id="IPR045234">
    <property type="entry name" value="Unkempt-like"/>
</dbReference>
<dbReference type="InterPro" id="IPR041367">
    <property type="entry name" value="Znf-CCCH_4"/>
</dbReference>
<keyword evidence="11" id="KW-1185">Reference proteome</keyword>
<dbReference type="PROSITE" id="PS50103">
    <property type="entry name" value="ZF_C3H1"/>
    <property type="match status" value="1"/>
</dbReference>
<evidence type="ECO:0000256" key="6">
    <source>
        <dbReference type="PROSITE-ProRule" id="PRU00023"/>
    </source>
</evidence>
<dbReference type="InterPro" id="IPR036770">
    <property type="entry name" value="Ankyrin_rpt-contain_sf"/>
</dbReference>
<reference evidence="10" key="2">
    <citation type="journal article" date="2022" name="Hortic Res">
        <title>The genome of Dioscorea zingiberensis sheds light on the biosynthesis, origin and evolution of the medicinally important diosgenin saponins.</title>
        <authorList>
            <person name="Li Y."/>
            <person name="Tan C."/>
            <person name="Li Z."/>
            <person name="Guo J."/>
            <person name="Li S."/>
            <person name="Chen X."/>
            <person name="Wang C."/>
            <person name="Dai X."/>
            <person name="Yang H."/>
            <person name="Song W."/>
            <person name="Hou L."/>
            <person name="Xu J."/>
            <person name="Tong Z."/>
            <person name="Xu A."/>
            <person name="Yuan X."/>
            <person name="Wang W."/>
            <person name="Yang Q."/>
            <person name="Chen L."/>
            <person name="Sun Z."/>
            <person name="Wang K."/>
            <person name="Pan B."/>
            <person name="Chen J."/>
            <person name="Bao Y."/>
            <person name="Liu F."/>
            <person name="Qi X."/>
            <person name="Gang D.R."/>
            <person name="Wen J."/>
            <person name="Li J."/>
        </authorList>
    </citation>
    <scope>NUCLEOTIDE SEQUENCE</scope>
    <source>
        <strain evidence="10">Dzin_1.0</strain>
    </source>
</reference>
<dbReference type="SUPFAM" id="SSF48403">
    <property type="entry name" value="Ankyrin repeat"/>
    <property type="match status" value="1"/>
</dbReference>
<feature type="repeat" description="ANK" evidence="6">
    <location>
        <begin position="113"/>
        <end position="148"/>
    </location>
</feature>
<dbReference type="GO" id="GO:0008270">
    <property type="term" value="F:zinc ion binding"/>
    <property type="evidence" value="ECO:0007669"/>
    <property type="project" value="UniProtKB-KW"/>
</dbReference>
<keyword evidence="3 7" id="KW-0863">Zinc-finger</keyword>
<dbReference type="EMBL" id="JAGGNH010000003">
    <property type="protein sequence ID" value="KAJ0978274.1"/>
    <property type="molecule type" value="Genomic_DNA"/>
</dbReference>
<gene>
    <name evidence="10" type="ORF">J5N97_013748</name>
</gene>
<reference evidence="10" key="1">
    <citation type="submission" date="2021-03" db="EMBL/GenBank/DDBJ databases">
        <authorList>
            <person name="Li Z."/>
            <person name="Yang C."/>
        </authorList>
    </citation>
    <scope>NUCLEOTIDE SEQUENCE</scope>
    <source>
        <strain evidence="10">Dzin_1.0</strain>
        <tissue evidence="10">Leaf</tissue>
    </source>
</reference>
<dbReference type="GO" id="GO:0010468">
    <property type="term" value="P:regulation of gene expression"/>
    <property type="evidence" value="ECO:0007669"/>
    <property type="project" value="UniProtKB-ARBA"/>
</dbReference>
<feature type="compositionally biased region" description="Pro residues" evidence="8">
    <location>
        <begin position="7"/>
        <end position="17"/>
    </location>
</feature>
<dbReference type="AlphaFoldDB" id="A0A9D5HJ18"/>
<dbReference type="Pfam" id="PF12796">
    <property type="entry name" value="Ank_2"/>
    <property type="match status" value="1"/>
</dbReference>
<evidence type="ECO:0000256" key="8">
    <source>
        <dbReference type="SAM" id="MobiDB-lite"/>
    </source>
</evidence>
<dbReference type="PANTHER" id="PTHR14493">
    <property type="entry name" value="UNKEMPT FAMILY MEMBER"/>
    <property type="match status" value="1"/>
</dbReference>
<evidence type="ECO:0000256" key="5">
    <source>
        <dbReference type="ARBA" id="ARBA00023125"/>
    </source>
</evidence>
<comment type="caution">
    <text evidence="10">The sequence shown here is derived from an EMBL/GenBank/DDBJ whole genome shotgun (WGS) entry which is preliminary data.</text>
</comment>
<proteinExistence type="predicted"/>
<keyword evidence="2" id="KW-0677">Repeat</keyword>
<dbReference type="FunFam" id="3.30.1370.210:FF:000009">
    <property type="entry name" value="Zinc finger CCCH domain-containing protein 66"/>
    <property type="match status" value="1"/>
</dbReference>
<sequence>MCSGPTKPSPPPSPPSGPLSMDVDAMKEPLAPLLLELSATDDLLGFKKLVEDEGADIDAVALWYGRSVGGARRMQQDLRTPLQIAALYGSTAVLEYILSFSPAIDVNRPYGSDSATALHLAAAGGAAASVEAVRLLIAASADVELVDAGGYRAADLIARHAHAPVSTIKTLETLLKASCPRVSSPSREVEAKMGGEKKEYPPDLTLPDIKNGIYGTDEFRMYSFKIKPCSRAYSHDWTECPFVHPGENARRRDPRKYLYSCVPCPEFRKGSCRNGDACEYAHGVFECWLHPAQYRTRLCKDETGCNRRVCFFAHKPEELRSVNPSTVSASGLVVSSPRSASSPLGVSSLDMATAMLLMQQQQQPSSPSTSSALAASAWLNQSGGSVVPPTLQLPSSRLKSTLSARDLQLDLDLLALEGYQQKVMDELSAASPRSTWSANSMPASRASDYSDLYGSLDPSLLTQLQGLSLKQATGAQFQSPYSGKLPTSPSVRGSPSIAGIDHSLATAIMNSRASAFAKRSQSFIDRGAVARQSTLAPTSTVVAPASGFSGWGSPTGKLDWGVHGEELNKLRKSASFGFRGNGSNFAGLTSGAPAAPGFEEPDLSWVQSLVKEGPSASASLGLEPQQKLYGLNGGGDFHGSEMLPAWAEEPMVA</sequence>
<name>A0A9D5HJ18_9LILI</name>
<keyword evidence="6" id="KW-0040">ANK repeat</keyword>
<dbReference type="Gene3D" id="1.25.40.20">
    <property type="entry name" value="Ankyrin repeat-containing domain"/>
    <property type="match status" value="1"/>
</dbReference>
<evidence type="ECO:0000256" key="4">
    <source>
        <dbReference type="ARBA" id="ARBA00022833"/>
    </source>
</evidence>
<dbReference type="Pfam" id="PF25512">
    <property type="entry name" value="zf-CCCH_AtC3H23"/>
    <property type="match status" value="1"/>
</dbReference>
<accession>A0A9D5HJ18</accession>
<dbReference type="InterPro" id="IPR000571">
    <property type="entry name" value="Znf_CCCH"/>
</dbReference>
<feature type="domain" description="C3H1-type" evidence="9">
    <location>
        <begin position="258"/>
        <end position="285"/>
    </location>
</feature>
<dbReference type="GO" id="GO:0003677">
    <property type="term" value="F:DNA binding"/>
    <property type="evidence" value="ECO:0007669"/>
    <property type="project" value="UniProtKB-KW"/>
</dbReference>
<organism evidence="10 11">
    <name type="scientific">Dioscorea zingiberensis</name>
    <dbReference type="NCBI Taxonomy" id="325984"/>
    <lineage>
        <taxon>Eukaryota</taxon>
        <taxon>Viridiplantae</taxon>
        <taxon>Streptophyta</taxon>
        <taxon>Embryophyta</taxon>
        <taxon>Tracheophyta</taxon>
        <taxon>Spermatophyta</taxon>
        <taxon>Magnoliopsida</taxon>
        <taxon>Liliopsida</taxon>
        <taxon>Dioscoreales</taxon>
        <taxon>Dioscoreaceae</taxon>
        <taxon>Dioscorea</taxon>
    </lineage>
</organism>
<evidence type="ECO:0000313" key="11">
    <source>
        <dbReference type="Proteomes" id="UP001085076"/>
    </source>
</evidence>
<dbReference type="SMART" id="SM00248">
    <property type="entry name" value="ANK"/>
    <property type="match status" value="2"/>
</dbReference>
<protein>
    <recommendedName>
        <fullName evidence="9">C3H1-type domain-containing protein</fullName>
    </recommendedName>
</protein>
<dbReference type="SMART" id="SM00356">
    <property type="entry name" value="ZnF_C3H1"/>
    <property type="match status" value="2"/>
</dbReference>
<feature type="zinc finger region" description="C3H1-type" evidence="7">
    <location>
        <begin position="258"/>
        <end position="285"/>
    </location>
</feature>
<keyword evidence="1 7" id="KW-0479">Metal-binding</keyword>
<dbReference type="InterPro" id="IPR002110">
    <property type="entry name" value="Ankyrin_rpt"/>
</dbReference>
<dbReference type="OrthoDB" id="410307at2759"/>
<dbReference type="Gene3D" id="3.30.1370.210">
    <property type="match status" value="1"/>
</dbReference>
<evidence type="ECO:0000256" key="3">
    <source>
        <dbReference type="ARBA" id="ARBA00022771"/>
    </source>
</evidence>
<dbReference type="PROSITE" id="PS50088">
    <property type="entry name" value="ANK_REPEAT"/>
    <property type="match status" value="1"/>
</dbReference>
<evidence type="ECO:0000259" key="9">
    <source>
        <dbReference type="PROSITE" id="PS50103"/>
    </source>
</evidence>
<keyword evidence="4 7" id="KW-0862">Zinc</keyword>
<evidence type="ECO:0000256" key="1">
    <source>
        <dbReference type="ARBA" id="ARBA00022723"/>
    </source>
</evidence>